<dbReference type="Proteomes" id="UP000087171">
    <property type="component" value="Chromosome Ca3"/>
</dbReference>
<dbReference type="PANTHER" id="PTHR14209:SF21">
    <property type="entry name" value="HYDROLYZING ESTERASE-LIKE PROTEIN, PUTATIVE-RELATED"/>
    <property type="match status" value="1"/>
</dbReference>
<gene>
    <name evidence="3" type="primary">LOC101514221</name>
</gene>
<dbReference type="Gene3D" id="3.40.50.1110">
    <property type="entry name" value="SGNH hydrolase"/>
    <property type="match status" value="1"/>
</dbReference>
<protein>
    <submittedName>
        <fullName evidence="3">GDSL esterase/lipase CPRD49-like isoform X2</fullName>
    </submittedName>
</protein>
<comment type="similarity">
    <text evidence="1">Belongs to the 'GDSL' lipolytic enzyme family.</text>
</comment>
<dbReference type="PANTHER" id="PTHR14209">
    <property type="entry name" value="ISOAMYL ACETATE-HYDROLYZING ESTERASE 1"/>
    <property type="match status" value="1"/>
</dbReference>
<evidence type="ECO:0000313" key="2">
    <source>
        <dbReference type="Proteomes" id="UP000087171"/>
    </source>
</evidence>
<dbReference type="Pfam" id="PF00657">
    <property type="entry name" value="Lipase_GDSL"/>
    <property type="match status" value="1"/>
</dbReference>
<name>A0A3Q7XNZ6_CICAR</name>
<keyword evidence="2" id="KW-1185">Reference proteome</keyword>
<proteinExistence type="inferred from homology"/>
<accession>A0A3Q7XNZ6</accession>
<dbReference type="GeneID" id="101514221"/>
<sequence length="186" mass="21070">MRPQFVLFGSSIVQYSFHQGWGATLAHLYARKADIVLRGYAGWNSRRALNVVDKVFPKNAPKQPELVIVYFGGNDSTPLHKSGNGPHVPLDEYKENMRKIAKHIKENTNWKNAYICDDGIHLTTKGNKIVSNAILKELKDADWKPSLYWKDMSAKFEEDSPYDPISLHVKTTNISHAPFPYAGSKL</sequence>
<dbReference type="SUPFAM" id="SSF52266">
    <property type="entry name" value="SGNH hydrolase"/>
    <property type="match status" value="1"/>
</dbReference>
<dbReference type="RefSeq" id="XP_027188843.1">
    <property type="nucleotide sequence ID" value="XM_027333042.1"/>
</dbReference>
<dbReference type="InterPro" id="IPR001087">
    <property type="entry name" value="GDSL"/>
</dbReference>
<evidence type="ECO:0000313" key="3">
    <source>
        <dbReference type="RefSeq" id="XP_027188843.1"/>
    </source>
</evidence>
<dbReference type="InterPro" id="IPR036514">
    <property type="entry name" value="SGNH_hydro_sf"/>
</dbReference>
<organism evidence="2 3">
    <name type="scientific">Cicer arietinum</name>
    <name type="common">Chickpea</name>
    <name type="synonym">Garbanzo</name>
    <dbReference type="NCBI Taxonomy" id="3827"/>
    <lineage>
        <taxon>Eukaryota</taxon>
        <taxon>Viridiplantae</taxon>
        <taxon>Streptophyta</taxon>
        <taxon>Embryophyta</taxon>
        <taxon>Tracheophyta</taxon>
        <taxon>Spermatophyta</taxon>
        <taxon>Magnoliopsida</taxon>
        <taxon>eudicotyledons</taxon>
        <taxon>Gunneridae</taxon>
        <taxon>Pentapetalae</taxon>
        <taxon>rosids</taxon>
        <taxon>fabids</taxon>
        <taxon>Fabales</taxon>
        <taxon>Fabaceae</taxon>
        <taxon>Papilionoideae</taxon>
        <taxon>50 kb inversion clade</taxon>
        <taxon>NPAAA clade</taxon>
        <taxon>Hologalegina</taxon>
        <taxon>IRL clade</taxon>
        <taxon>Cicereae</taxon>
        <taxon>Cicer</taxon>
    </lineage>
</organism>
<dbReference type="AlphaFoldDB" id="A0A3Q7XNZ6"/>
<reference evidence="2" key="1">
    <citation type="journal article" date="2013" name="Nat. Biotechnol.">
        <title>Draft genome sequence of chickpea (Cicer arietinum) provides a resource for trait improvement.</title>
        <authorList>
            <person name="Varshney R.K."/>
            <person name="Song C."/>
            <person name="Saxena R.K."/>
            <person name="Azam S."/>
            <person name="Yu S."/>
            <person name="Sharpe A.G."/>
            <person name="Cannon S."/>
            <person name="Baek J."/>
            <person name="Rosen B.D."/>
            <person name="Tar'an B."/>
            <person name="Millan T."/>
            <person name="Zhang X."/>
            <person name="Ramsay L.D."/>
            <person name="Iwata A."/>
            <person name="Wang Y."/>
            <person name="Nelson W."/>
            <person name="Farmer A.D."/>
            <person name="Gaur P.M."/>
            <person name="Soderlund C."/>
            <person name="Penmetsa R.V."/>
            <person name="Xu C."/>
            <person name="Bharti A.K."/>
            <person name="He W."/>
            <person name="Winter P."/>
            <person name="Zhao S."/>
            <person name="Hane J.K."/>
            <person name="Carrasquilla-Garcia N."/>
            <person name="Condie J.A."/>
            <person name="Upadhyaya H.D."/>
            <person name="Luo M.C."/>
            <person name="Thudi M."/>
            <person name="Gowda C.L."/>
            <person name="Singh N.P."/>
            <person name="Lichtenzveig J."/>
            <person name="Gali K.K."/>
            <person name="Rubio J."/>
            <person name="Nadarajan N."/>
            <person name="Dolezel J."/>
            <person name="Bansal K.C."/>
            <person name="Xu X."/>
            <person name="Edwards D."/>
            <person name="Zhang G."/>
            <person name="Kahl G."/>
            <person name="Gil J."/>
            <person name="Singh K.B."/>
            <person name="Datta S.K."/>
            <person name="Jackson S.A."/>
            <person name="Wang J."/>
            <person name="Cook D.R."/>
        </authorList>
    </citation>
    <scope>NUCLEOTIDE SEQUENCE [LARGE SCALE GENOMIC DNA]</scope>
    <source>
        <strain evidence="2">cv. CDC Frontier</strain>
    </source>
</reference>
<dbReference type="InterPro" id="IPR045136">
    <property type="entry name" value="Iah1-like"/>
</dbReference>
<reference evidence="3" key="2">
    <citation type="submission" date="2025-08" db="UniProtKB">
        <authorList>
            <consortium name="RefSeq"/>
        </authorList>
    </citation>
    <scope>IDENTIFICATION</scope>
    <source>
        <tissue evidence="3">Etiolated seedlings</tissue>
    </source>
</reference>
<evidence type="ECO:0000256" key="1">
    <source>
        <dbReference type="ARBA" id="ARBA00008668"/>
    </source>
</evidence>
<dbReference type="GO" id="GO:0016788">
    <property type="term" value="F:hydrolase activity, acting on ester bonds"/>
    <property type="evidence" value="ECO:0007669"/>
    <property type="project" value="InterPro"/>
</dbReference>